<reference evidence="2" key="1">
    <citation type="submission" date="2016-10" db="EMBL/GenBank/DDBJ databases">
        <authorList>
            <person name="Varghese N."/>
            <person name="Submissions S."/>
        </authorList>
    </citation>
    <scope>NUCLEOTIDE SEQUENCE [LARGE SCALE GENOMIC DNA]</scope>
    <source>
        <strain evidence="2">CBMB127</strain>
    </source>
</reference>
<dbReference type="STRING" id="492660.SAMN05192566_0729"/>
<sequence>MNQEILESSDFNISNIIKETVALEFDSIFKEDVLDSLKKIENDHEMVNFLMDTDPRNEIDYFWSGYKVWANQDKGSLGLLTYKSKIANYLGTFVYGSPESQGMPFYFYYSTIDKIRSAPNHFNNIEDSTYEEHRYRLFVNRYSIYLRRKTSKWLALFLVSMGLFMGLVGKPMVDGVKHQVALSKQVSNVENEVDSQIANVKKLLSERKAEITVKAKALKESYASGNISAEDFNAQATEIKIQDKKLDQAAEESITRIKASGEKNIANIKDKGSEETTSINADMEKQLEEIKQKYSN</sequence>
<protein>
    <submittedName>
        <fullName evidence="1">Uncharacterized protein</fullName>
    </submittedName>
</protein>
<accession>A0A1G9A8V4</accession>
<dbReference type="AlphaFoldDB" id="A0A1G9A8V4"/>
<dbReference type="EMBL" id="FNFX01000001">
    <property type="protein sequence ID" value="SDK23254.1"/>
    <property type="molecule type" value="Genomic_DNA"/>
</dbReference>
<keyword evidence="2" id="KW-1185">Reference proteome</keyword>
<organism evidence="1 2">
    <name type="scientific">Methylophilus rhizosphaerae</name>
    <dbReference type="NCBI Taxonomy" id="492660"/>
    <lineage>
        <taxon>Bacteria</taxon>
        <taxon>Pseudomonadati</taxon>
        <taxon>Pseudomonadota</taxon>
        <taxon>Betaproteobacteria</taxon>
        <taxon>Nitrosomonadales</taxon>
        <taxon>Methylophilaceae</taxon>
        <taxon>Methylophilus</taxon>
    </lineage>
</organism>
<proteinExistence type="predicted"/>
<dbReference type="OrthoDB" id="9998117at2"/>
<evidence type="ECO:0000313" key="1">
    <source>
        <dbReference type="EMBL" id="SDK23254.1"/>
    </source>
</evidence>
<name>A0A1G9A8V4_9PROT</name>
<evidence type="ECO:0000313" key="2">
    <source>
        <dbReference type="Proteomes" id="UP000198629"/>
    </source>
</evidence>
<gene>
    <name evidence="1" type="ORF">SAMN05192566_0729</name>
</gene>
<dbReference type="Proteomes" id="UP000198629">
    <property type="component" value="Unassembled WGS sequence"/>
</dbReference>
<dbReference type="RefSeq" id="WP_091470055.1">
    <property type="nucleotide sequence ID" value="NZ_FNFX01000001.1"/>
</dbReference>